<name>A0A0A9CY28_ARUDO</name>
<evidence type="ECO:0000313" key="1">
    <source>
        <dbReference type="EMBL" id="JAD76392.1"/>
    </source>
</evidence>
<protein>
    <submittedName>
        <fullName evidence="1">ZmAO-1</fullName>
    </submittedName>
</protein>
<accession>A0A0A9CY28</accession>
<organism evidence="1">
    <name type="scientific">Arundo donax</name>
    <name type="common">Giant reed</name>
    <name type="synonym">Donax arundinaceus</name>
    <dbReference type="NCBI Taxonomy" id="35708"/>
    <lineage>
        <taxon>Eukaryota</taxon>
        <taxon>Viridiplantae</taxon>
        <taxon>Streptophyta</taxon>
        <taxon>Embryophyta</taxon>
        <taxon>Tracheophyta</taxon>
        <taxon>Spermatophyta</taxon>
        <taxon>Magnoliopsida</taxon>
        <taxon>Liliopsida</taxon>
        <taxon>Poales</taxon>
        <taxon>Poaceae</taxon>
        <taxon>PACMAD clade</taxon>
        <taxon>Arundinoideae</taxon>
        <taxon>Arundineae</taxon>
        <taxon>Arundo</taxon>
    </lineage>
</organism>
<dbReference type="EMBL" id="GBRH01221503">
    <property type="protein sequence ID" value="JAD76392.1"/>
    <property type="molecule type" value="Transcribed_RNA"/>
</dbReference>
<proteinExistence type="predicted"/>
<sequence>MGCRPPVTIMSVLRSRYIRTGRRNLNAASAQAVATGNDLTALPPKPPPTLLVITRTLWQGKPRHFAMTFCAVSGHWLELYTTMQLSSSGMARAVCVSM</sequence>
<reference evidence="1" key="2">
    <citation type="journal article" date="2015" name="Data Brief">
        <title>Shoot transcriptome of the giant reed, Arundo donax.</title>
        <authorList>
            <person name="Barrero R.A."/>
            <person name="Guerrero F.D."/>
            <person name="Moolhuijzen P."/>
            <person name="Goolsby J.A."/>
            <person name="Tidwell J."/>
            <person name="Bellgard S.E."/>
            <person name="Bellgard M.I."/>
        </authorList>
    </citation>
    <scope>NUCLEOTIDE SEQUENCE</scope>
    <source>
        <tissue evidence="1">Shoot tissue taken approximately 20 cm above the soil surface</tissue>
    </source>
</reference>
<dbReference type="AlphaFoldDB" id="A0A0A9CY28"/>
<reference evidence="1" key="1">
    <citation type="submission" date="2014-09" db="EMBL/GenBank/DDBJ databases">
        <authorList>
            <person name="Magalhaes I.L.F."/>
            <person name="Oliveira U."/>
            <person name="Santos F.R."/>
            <person name="Vidigal T.H.D.A."/>
            <person name="Brescovit A.D."/>
            <person name="Santos A.J."/>
        </authorList>
    </citation>
    <scope>NUCLEOTIDE SEQUENCE</scope>
    <source>
        <tissue evidence="1">Shoot tissue taken approximately 20 cm above the soil surface</tissue>
    </source>
</reference>